<dbReference type="STRING" id="1435377.SUSAZ_02515"/>
<organism evidence="6 9">
    <name type="scientific">Sulfolobus acidocaldarius</name>
    <dbReference type="NCBI Taxonomy" id="2285"/>
    <lineage>
        <taxon>Archaea</taxon>
        <taxon>Thermoproteota</taxon>
        <taxon>Thermoprotei</taxon>
        <taxon>Sulfolobales</taxon>
        <taxon>Sulfolobaceae</taxon>
        <taxon>Sulfolobus</taxon>
    </lineage>
</organism>
<dbReference type="EMBL" id="CP013695">
    <property type="protein sequence ID" value="ALU31840.1"/>
    <property type="molecule type" value="Genomic_DNA"/>
</dbReference>
<dbReference type="GO" id="GO:0016491">
    <property type="term" value="F:oxidoreductase activity"/>
    <property type="evidence" value="ECO:0007669"/>
    <property type="project" value="UniProtKB-KW"/>
</dbReference>
<evidence type="ECO:0000259" key="4">
    <source>
        <dbReference type="Pfam" id="PF00107"/>
    </source>
</evidence>
<evidence type="ECO:0000256" key="1">
    <source>
        <dbReference type="ARBA" id="ARBA00022857"/>
    </source>
</evidence>
<sequence>MRAAVLEEYKKPLRISEVDSPSINESSEVLLQVTATGLCHGDIHIAMGEWDSQIQVNLPIILGHEVVGRVLQSNHDKIKKNDLVLVYNAFGCKNCKYCKFKEYQFCEKVKVIGVNLNGGFAEYVKIPDGDNLVRVNTSDPIKLAPLADAGLTAYNSVKDLEENSKVLIIGTGAVALIALQLLKLKNVDVTVIGENQLKLDSAEKLGADEVISIKREEDSYLSLLPGKKFDYILDYVGSTRTLAESPWLLNKKGELRIIGEFGGVLRAEEQLLVLRGLRIRGILYGSLQDLKHILDIYLKGKIDTLTTVYKLEDINEAITDVTEGKVVGRAVIVP</sequence>
<dbReference type="AlphaFoldDB" id="A0A0U3F7J8"/>
<accession>A0A0U3F7J8</accession>
<feature type="domain" description="Alcohol dehydrogenase-like N-terminal" evidence="5">
    <location>
        <begin position="27"/>
        <end position="135"/>
    </location>
</feature>
<dbReference type="Proteomes" id="UP000060043">
    <property type="component" value="Chromosome"/>
</dbReference>
<dbReference type="InterPro" id="IPR013149">
    <property type="entry name" value="ADH-like_C"/>
</dbReference>
<keyword evidence="1" id="KW-0521">NADP</keyword>
<evidence type="ECO:0000313" key="9">
    <source>
        <dbReference type="Proteomes" id="UP000065473"/>
    </source>
</evidence>
<dbReference type="PaxDb" id="1435377-SUSAZ_02515"/>
<dbReference type="PANTHER" id="PTHR43401">
    <property type="entry name" value="L-THREONINE 3-DEHYDROGENASE"/>
    <property type="match status" value="1"/>
</dbReference>
<dbReference type="SUPFAM" id="SSF50129">
    <property type="entry name" value="GroES-like"/>
    <property type="match status" value="1"/>
</dbReference>
<reference evidence="8 9" key="1">
    <citation type="submission" date="2015-12" db="EMBL/GenBank/DDBJ databases">
        <title>A stable core within a dynamic pangenome in Sulfolobus acidocaldarius.</title>
        <authorList>
            <person name="Anderson R."/>
            <person name="Kouris A."/>
            <person name="Seward C."/>
            <person name="Campbell K."/>
            <person name="Whitaker R."/>
        </authorList>
    </citation>
    <scope>NUCLEOTIDE SEQUENCE [LARGE SCALE GENOMIC DNA]</scope>
    <source>
        <strain evidence="6 9">GG12-C01-09</strain>
        <strain evidence="7 8">NG05B_CO5_07</strain>
    </source>
</reference>
<feature type="domain" description="Alcohol dehydrogenase-like C-terminal" evidence="4">
    <location>
        <begin position="173"/>
        <end position="296"/>
    </location>
</feature>
<dbReference type="GeneID" id="14551082"/>
<proteinExistence type="predicted"/>
<dbReference type="Pfam" id="PF08240">
    <property type="entry name" value="ADH_N"/>
    <property type="match status" value="1"/>
</dbReference>
<dbReference type="Proteomes" id="UP000065473">
    <property type="component" value="Chromosome"/>
</dbReference>
<dbReference type="Gene3D" id="3.40.50.720">
    <property type="entry name" value="NAD(P)-binding Rossmann-like Domain"/>
    <property type="match status" value="1"/>
</dbReference>
<dbReference type="InterPro" id="IPR036291">
    <property type="entry name" value="NAD(P)-bd_dom_sf"/>
</dbReference>
<dbReference type="EMBL" id="CP013694">
    <property type="protein sequence ID" value="ALU29114.1"/>
    <property type="molecule type" value="Genomic_DNA"/>
</dbReference>
<dbReference type="OrthoDB" id="73567at2157"/>
<dbReference type="GO" id="GO:0043168">
    <property type="term" value="F:anion binding"/>
    <property type="evidence" value="ECO:0007669"/>
    <property type="project" value="UniProtKB-ARBA"/>
</dbReference>
<dbReference type="PANTHER" id="PTHR43401:SF4">
    <property type="entry name" value="D-ARABINOSE 1-DEHYDROGENASE (NADP(+))"/>
    <property type="match status" value="1"/>
</dbReference>
<dbReference type="InterPro" id="IPR050129">
    <property type="entry name" value="Zn_alcohol_dh"/>
</dbReference>
<dbReference type="GO" id="GO:0051262">
    <property type="term" value="P:protein tetramerization"/>
    <property type="evidence" value="ECO:0007669"/>
    <property type="project" value="UniProtKB-ARBA"/>
</dbReference>
<dbReference type="Gene3D" id="3.90.180.10">
    <property type="entry name" value="Medium-chain alcohol dehydrogenases, catalytic domain"/>
    <property type="match status" value="1"/>
</dbReference>
<name>A0A0U3F7J8_9CREN</name>
<evidence type="ECO:0000256" key="3">
    <source>
        <dbReference type="ARBA" id="ARBA00023277"/>
    </source>
</evidence>
<dbReference type="RefSeq" id="WP_011277454.1">
    <property type="nucleotide sequence ID" value="NZ_BHWZ01000001.1"/>
</dbReference>
<dbReference type="SUPFAM" id="SSF51735">
    <property type="entry name" value="NAD(P)-binding Rossmann-fold domains"/>
    <property type="match status" value="1"/>
</dbReference>
<dbReference type="Pfam" id="PF00107">
    <property type="entry name" value="ADH_zinc_N"/>
    <property type="match status" value="1"/>
</dbReference>
<dbReference type="OMA" id="VQVVGYH"/>
<keyword evidence="3" id="KW-0119">Carbohydrate metabolism</keyword>
<evidence type="ECO:0000313" key="8">
    <source>
        <dbReference type="Proteomes" id="UP000060043"/>
    </source>
</evidence>
<protein>
    <submittedName>
        <fullName evidence="6">Alcohol dehydrogenase</fullName>
    </submittedName>
</protein>
<evidence type="ECO:0000313" key="7">
    <source>
        <dbReference type="EMBL" id="ALU31840.1"/>
    </source>
</evidence>
<evidence type="ECO:0000256" key="2">
    <source>
        <dbReference type="ARBA" id="ARBA00023002"/>
    </source>
</evidence>
<evidence type="ECO:0000313" key="6">
    <source>
        <dbReference type="EMBL" id="ALU29114.1"/>
    </source>
</evidence>
<keyword evidence="2" id="KW-0560">Oxidoreductase</keyword>
<evidence type="ECO:0000259" key="5">
    <source>
        <dbReference type="Pfam" id="PF08240"/>
    </source>
</evidence>
<gene>
    <name evidence="6" type="ORF">ATY89_03590</name>
    <name evidence="7" type="ORF">ATZ20_06615</name>
</gene>
<dbReference type="InterPro" id="IPR011032">
    <property type="entry name" value="GroES-like_sf"/>
</dbReference>
<dbReference type="GO" id="GO:0030554">
    <property type="term" value="F:adenyl nucleotide binding"/>
    <property type="evidence" value="ECO:0007669"/>
    <property type="project" value="UniProtKB-ARBA"/>
</dbReference>
<dbReference type="InterPro" id="IPR013154">
    <property type="entry name" value="ADH-like_N"/>
</dbReference>